<gene>
    <name evidence="2" type="ORF">HMPREF9473_02977</name>
</gene>
<keyword evidence="1" id="KW-1133">Transmembrane helix</keyword>
<feature type="transmembrane region" description="Helical" evidence="1">
    <location>
        <begin position="192"/>
        <end position="210"/>
    </location>
</feature>
<feature type="transmembrane region" description="Helical" evidence="1">
    <location>
        <begin position="142"/>
        <end position="162"/>
    </location>
</feature>
<keyword evidence="3" id="KW-1185">Reference proteome</keyword>
<feature type="transmembrane region" description="Helical" evidence="1">
    <location>
        <begin position="59"/>
        <end position="79"/>
    </location>
</feature>
<proteinExistence type="predicted"/>
<feature type="transmembrane region" description="Helical" evidence="1">
    <location>
        <begin position="86"/>
        <end position="104"/>
    </location>
</feature>
<dbReference type="EMBL" id="ADLN01000078">
    <property type="protein sequence ID" value="EHI59046.1"/>
    <property type="molecule type" value="Genomic_DNA"/>
</dbReference>
<keyword evidence="1" id="KW-0812">Transmembrane</keyword>
<protein>
    <submittedName>
        <fullName evidence="2">Uncharacterized protein</fullName>
    </submittedName>
</protein>
<feature type="transmembrane region" description="Helical" evidence="1">
    <location>
        <begin position="20"/>
        <end position="39"/>
    </location>
</feature>
<reference evidence="2 3" key="1">
    <citation type="submission" date="2011-08" db="EMBL/GenBank/DDBJ databases">
        <title>The Genome Sequence of Clostridium hathewayi WAL-18680.</title>
        <authorList>
            <consortium name="The Broad Institute Genome Sequencing Platform"/>
            <person name="Earl A."/>
            <person name="Ward D."/>
            <person name="Feldgarden M."/>
            <person name="Gevers D."/>
            <person name="Finegold S.M."/>
            <person name="Summanen P.H."/>
            <person name="Molitoris D.R."/>
            <person name="Song M."/>
            <person name="Daigneault M."/>
            <person name="Allen-Vercoe E."/>
            <person name="Young S.K."/>
            <person name="Zeng Q."/>
            <person name="Gargeya S."/>
            <person name="Fitzgerald M."/>
            <person name="Haas B."/>
            <person name="Abouelleil A."/>
            <person name="Alvarado L."/>
            <person name="Arachchi H.M."/>
            <person name="Berlin A."/>
            <person name="Brown A."/>
            <person name="Chapman S.B."/>
            <person name="Chen Z."/>
            <person name="Dunbar C."/>
            <person name="Freedman E."/>
            <person name="Gearin G."/>
            <person name="Gellesch M."/>
            <person name="Goldberg J."/>
            <person name="Griggs A."/>
            <person name="Gujja S."/>
            <person name="Heiman D."/>
            <person name="Howarth C."/>
            <person name="Larson L."/>
            <person name="Lui A."/>
            <person name="MacDonald P.J.P."/>
            <person name="Montmayeur A."/>
            <person name="Murphy C."/>
            <person name="Neiman D."/>
            <person name="Pearson M."/>
            <person name="Priest M."/>
            <person name="Roberts A."/>
            <person name="Saif S."/>
            <person name="Shea T."/>
            <person name="Shenoy N."/>
            <person name="Sisk P."/>
            <person name="Stolte C."/>
            <person name="Sykes S."/>
            <person name="Wortman J."/>
            <person name="Nusbaum C."/>
            <person name="Birren B."/>
        </authorList>
    </citation>
    <scope>NUCLEOTIDE SEQUENCE [LARGE SCALE GENOMIC DNA]</scope>
    <source>
        <strain evidence="2 3">WAL-18680</strain>
    </source>
</reference>
<dbReference type="RefSeq" id="WP_006780953.1">
    <property type="nucleotide sequence ID" value="NZ_CP040506.1"/>
</dbReference>
<evidence type="ECO:0000313" key="2">
    <source>
        <dbReference type="EMBL" id="EHI59046.1"/>
    </source>
</evidence>
<dbReference type="Proteomes" id="UP000005384">
    <property type="component" value="Unassembled WGS sequence"/>
</dbReference>
<sequence length="215" mass="24375">MKLDLIREKGNTGTRYRQILLTVGVLLFGFCLGVFSKYLDYRQANLPYLLGLFDRTFDFHNFLGSFAPWMLIAVCLSVYSKTPMRAAVNVFCFFASMVSGYYLYCNFVAGFFPKSYAMIWAVFTAISPVLAYLCWYAGGRGFIAHVISAGIIACFINCTFAYGMIYISVVSSLQLLTLLTVLAVLRRPLKEMMPILVMSIIFAILLEHLLPFQIW</sequence>
<dbReference type="OrthoDB" id="2339365at2"/>
<feature type="transmembrane region" description="Helical" evidence="1">
    <location>
        <begin position="116"/>
        <end position="135"/>
    </location>
</feature>
<organism evidence="2 3">
    <name type="scientific">Hungatella hathewayi WAL-18680</name>
    <dbReference type="NCBI Taxonomy" id="742737"/>
    <lineage>
        <taxon>Bacteria</taxon>
        <taxon>Bacillati</taxon>
        <taxon>Bacillota</taxon>
        <taxon>Clostridia</taxon>
        <taxon>Lachnospirales</taxon>
        <taxon>Lachnospiraceae</taxon>
        <taxon>Hungatella</taxon>
    </lineage>
</organism>
<accession>G5IHJ9</accession>
<evidence type="ECO:0000256" key="1">
    <source>
        <dbReference type="SAM" id="Phobius"/>
    </source>
</evidence>
<dbReference type="AlphaFoldDB" id="G5IHJ9"/>
<dbReference type="HOGENOM" id="CLU_115360_0_0_9"/>
<evidence type="ECO:0000313" key="3">
    <source>
        <dbReference type="Proteomes" id="UP000005384"/>
    </source>
</evidence>
<name>G5IHJ9_9FIRM</name>
<keyword evidence="1" id="KW-0472">Membrane</keyword>
<comment type="caution">
    <text evidence="2">The sequence shown here is derived from an EMBL/GenBank/DDBJ whole genome shotgun (WGS) entry which is preliminary data.</text>
</comment>